<gene>
    <name evidence="1" type="ORF">Ga0061079_104105</name>
</gene>
<protein>
    <recommendedName>
        <fullName evidence="3">DUF4280 domain-containing protein</fullName>
    </recommendedName>
</protein>
<dbReference type="Proteomes" id="UP000182761">
    <property type="component" value="Unassembled WGS sequence"/>
</dbReference>
<dbReference type="InterPro" id="IPR025460">
    <property type="entry name" value="DUF4280"/>
</dbReference>
<sequence length="119" mass="12667">MGKNNEFVIDGATIKCSMGDKSASLKVTSNFSVYIKNKRVATALDCTNVNMMPPLVTFGTCKPYKAVPPPGCLCTFIPTGPWRGTYAKKTIGGKKVLIGSSYLICPRAAGKISITKTGQ</sequence>
<evidence type="ECO:0000313" key="2">
    <source>
        <dbReference type="Proteomes" id="UP000182761"/>
    </source>
</evidence>
<proteinExistence type="predicted"/>
<dbReference type="EMBL" id="FCOR01000004">
    <property type="protein sequence ID" value="CVK15986.1"/>
    <property type="molecule type" value="Genomic_DNA"/>
</dbReference>
<dbReference type="Pfam" id="PF14107">
    <property type="entry name" value="DUF4280"/>
    <property type="match status" value="1"/>
</dbReference>
<dbReference type="OrthoDB" id="882303at2"/>
<keyword evidence="2" id="KW-1185">Reference proteome</keyword>
<evidence type="ECO:0000313" key="1">
    <source>
        <dbReference type="EMBL" id="CVK15986.1"/>
    </source>
</evidence>
<accession>A0A0X3ANP8</accession>
<evidence type="ECO:0008006" key="3">
    <source>
        <dbReference type="Google" id="ProtNLM"/>
    </source>
</evidence>
<reference evidence="1 2" key="1">
    <citation type="submission" date="2016-01" db="EMBL/GenBank/DDBJ databases">
        <authorList>
            <person name="McClelland M."/>
            <person name="Jain A."/>
            <person name="Saraogi P."/>
            <person name="Mendelson R."/>
            <person name="Westerman R."/>
            <person name="SanMiguel P."/>
            <person name="Csonka L."/>
        </authorList>
    </citation>
    <scope>NUCLEOTIDE SEQUENCE [LARGE SCALE GENOMIC DNA]</scope>
    <source>
        <strain evidence="1 2">R-53146</strain>
    </source>
</reference>
<organism evidence="1 2">
    <name type="scientific">Apibacter mensalis</name>
    <dbReference type="NCBI Taxonomy" id="1586267"/>
    <lineage>
        <taxon>Bacteria</taxon>
        <taxon>Pseudomonadati</taxon>
        <taxon>Bacteroidota</taxon>
        <taxon>Flavobacteriia</taxon>
        <taxon>Flavobacteriales</taxon>
        <taxon>Weeksellaceae</taxon>
        <taxon>Apibacter</taxon>
    </lineage>
</organism>
<dbReference type="STRING" id="1586267.GCA_001418685_00825"/>
<name>A0A0X3ANP8_9FLAO</name>
<dbReference type="AlphaFoldDB" id="A0A0X3ANP8"/>